<accession>A0A0E9TRL2</accession>
<reference evidence="1" key="2">
    <citation type="journal article" date="2015" name="Fish Shellfish Immunol.">
        <title>Early steps in the European eel (Anguilla anguilla)-Vibrio vulnificus interaction in the gills: Role of the RtxA13 toxin.</title>
        <authorList>
            <person name="Callol A."/>
            <person name="Pajuelo D."/>
            <person name="Ebbesson L."/>
            <person name="Teles M."/>
            <person name="MacKenzie S."/>
            <person name="Amaro C."/>
        </authorList>
    </citation>
    <scope>NUCLEOTIDE SEQUENCE</scope>
</reference>
<dbReference type="EMBL" id="GBXM01052248">
    <property type="protein sequence ID" value="JAH56329.1"/>
    <property type="molecule type" value="Transcribed_RNA"/>
</dbReference>
<proteinExistence type="predicted"/>
<reference evidence="1" key="1">
    <citation type="submission" date="2014-11" db="EMBL/GenBank/DDBJ databases">
        <authorList>
            <person name="Amaro Gonzalez C."/>
        </authorList>
    </citation>
    <scope>NUCLEOTIDE SEQUENCE</scope>
</reference>
<dbReference type="AlphaFoldDB" id="A0A0E9TRL2"/>
<name>A0A0E9TRL2_ANGAN</name>
<protein>
    <submittedName>
        <fullName evidence="1">Uncharacterized protein</fullName>
    </submittedName>
</protein>
<sequence>MIFKQCNHCCLRDSFSTVNQAN</sequence>
<evidence type="ECO:0000313" key="1">
    <source>
        <dbReference type="EMBL" id="JAH56329.1"/>
    </source>
</evidence>
<organism evidence="1">
    <name type="scientific">Anguilla anguilla</name>
    <name type="common">European freshwater eel</name>
    <name type="synonym">Muraena anguilla</name>
    <dbReference type="NCBI Taxonomy" id="7936"/>
    <lineage>
        <taxon>Eukaryota</taxon>
        <taxon>Metazoa</taxon>
        <taxon>Chordata</taxon>
        <taxon>Craniata</taxon>
        <taxon>Vertebrata</taxon>
        <taxon>Euteleostomi</taxon>
        <taxon>Actinopterygii</taxon>
        <taxon>Neopterygii</taxon>
        <taxon>Teleostei</taxon>
        <taxon>Anguilliformes</taxon>
        <taxon>Anguillidae</taxon>
        <taxon>Anguilla</taxon>
    </lineage>
</organism>